<dbReference type="Proteomes" id="UP001515943">
    <property type="component" value="Unassembled WGS sequence"/>
</dbReference>
<dbReference type="SUPFAM" id="SSF52540">
    <property type="entry name" value="P-loop containing nucleoside triphosphate hydrolases"/>
    <property type="match status" value="1"/>
</dbReference>
<dbReference type="InterPro" id="IPR036322">
    <property type="entry name" value="WD40_repeat_dom_sf"/>
</dbReference>
<sequence length="729" mass="81216">MSSASTEPREAVLEREIRLGGPPLDLQRRIHWDGQLKVLLDINDMAIVINPESGEDEVYQPDSGLWVRACGTAVPIPGGVAVTDGSTIQVRRGRPTRVSNWRGHSTPINVLMAAPGPMIVSASRGDGIRFWDAESGEQVRIALVNDDTTDLSWYIGLDGRVRVASAGQGGVLRIWDPQLPAPALVHLTKQVHTRGFSDRVANWDLLDRRALIDTLAETLRPDFFGTGPTVLTVEGPWGSGKSSLMELVKAELSDPAPADSSSKRLTVARADRLLRRDRREKSTEEPRPKHAVVAGFNPWRHQSSEQVWAGLARAITDTAMRAMFGDDRAACERYWFTRNVERVDRRHVLRELRKRILSPLLALGVLGFGVSLLAAVTKLTAPSWWLVAIPAAPLVCGIVQTAWRHYRTPASRYLPGELFAGPALSEPTDPSVHDPYYHARSGYLYLVQHDIAELLTDLAHHGEQLVVMIDDLDRCTPRTTAEVFEAINVFLSDTFPRTRFVLGLDPIVVASHIDHAYRELADAKVVTHPDDPSPGWTFLRKLVQLPVRVPRMTADKVDRVLRAQLGAVHNDEKHVRVSEYDPPPAIPDPQLPAPYSVADSLVIQIEQHPQVREYLRQRLVAQPEHTVREEKRLINVWQFYLRVLASSDIDQACHLVVLAEIVTRWPAYQHLLRGNWQTLADAVTDDLAWGTAIAKIGFKYPDRQAAENLRTVLAGCDAQAVAGLANRLF</sequence>
<dbReference type="Pfam" id="PF07693">
    <property type="entry name" value="KAP_NTPase"/>
    <property type="match status" value="1"/>
</dbReference>
<dbReference type="SUPFAM" id="SSF50978">
    <property type="entry name" value="WD40 repeat-like"/>
    <property type="match status" value="1"/>
</dbReference>
<dbReference type="Gene3D" id="3.40.50.300">
    <property type="entry name" value="P-loop containing nucleotide triphosphate hydrolases"/>
    <property type="match status" value="1"/>
</dbReference>
<feature type="repeat" description="WD" evidence="1">
    <location>
        <begin position="101"/>
        <end position="141"/>
    </location>
</feature>
<keyword evidence="1" id="KW-0853">WD repeat</keyword>
<keyword evidence="2" id="KW-0472">Membrane</keyword>
<dbReference type="Gene3D" id="2.130.10.10">
    <property type="entry name" value="YVTN repeat-like/Quinoprotein amine dehydrogenase"/>
    <property type="match status" value="1"/>
</dbReference>
<dbReference type="InterPro" id="IPR001680">
    <property type="entry name" value="WD40_rpt"/>
</dbReference>
<evidence type="ECO:0000313" key="5">
    <source>
        <dbReference type="Proteomes" id="UP001515943"/>
    </source>
</evidence>
<dbReference type="RefSeq" id="WP_167980012.1">
    <property type="nucleotide sequence ID" value="NZ_VSRL01000354.1"/>
</dbReference>
<evidence type="ECO:0000259" key="3">
    <source>
        <dbReference type="Pfam" id="PF07693"/>
    </source>
</evidence>
<feature type="transmembrane region" description="Helical" evidence="2">
    <location>
        <begin position="356"/>
        <end position="377"/>
    </location>
</feature>
<name>A0ABX1FX45_9PSEU</name>
<dbReference type="InterPro" id="IPR052754">
    <property type="entry name" value="NTPase_KAP_P-loop"/>
</dbReference>
<evidence type="ECO:0000313" key="4">
    <source>
        <dbReference type="EMBL" id="NKE63424.1"/>
    </source>
</evidence>
<dbReference type="InterPro" id="IPR011646">
    <property type="entry name" value="KAP_P-loop"/>
</dbReference>
<dbReference type="InterPro" id="IPR027417">
    <property type="entry name" value="P-loop_NTPase"/>
</dbReference>
<proteinExistence type="predicted"/>
<comment type="caution">
    <text evidence="4">The sequence shown here is derived from an EMBL/GenBank/DDBJ whole genome shotgun (WGS) entry which is preliminary data.</text>
</comment>
<keyword evidence="2" id="KW-0812">Transmembrane</keyword>
<feature type="transmembrane region" description="Helical" evidence="2">
    <location>
        <begin position="383"/>
        <end position="403"/>
    </location>
</feature>
<dbReference type="PANTHER" id="PTHR22674:SF6">
    <property type="entry name" value="NTPASE KAP FAMILY P-LOOP DOMAIN-CONTAINING PROTEIN 1"/>
    <property type="match status" value="1"/>
</dbReference>
<gene>
    <name evidence="4" type="ORF">FXN61_44585</name>
</gene>
<organism evidence="4 5">
    <name type="scientific">Lentzea indica</name>
    <dbReference type="NCBI Taxonomy" id="2604800"/>
    <lineage>
        <taxon>Bacteria</taxon>
        <taxon>Bacillati</taxon>
        <taxon>Actinomycetota</taxon>
        <taxon>Actinomycetes</taxon>
        <taxon>Pseudonocardiales</taxon>
        <taxon>Pseudonocardiaceae</taxon>
        <taxon>Lentzea</taxon>
    </lineage>
</organism>
<reference evidence="4 5" key="1">
    <citation type="submission" date="2019-08" db="EMBL/GenBank/DDBJ databases">
        <title>Lentzea from Indian Himalayas.</title>
        <authorList>
            <person name="Mandal S."/>
            <person name="Mallick Gupta A."/>
            <person name="Maiti P.K."/>
            <person name="Sarkar J."/>
            <person name="Mandal S."/>
        </authorList>
    </citation>
    <scope>NUCLEOTIDE SEQUENCE [LARGE SCALE GENOMIC DNA]</scope>
    <source>
        <strain evidence="4 5">PSKA42</strain>
    </source>
</reference>
<evidence type="ECO:0000256" key="2">
    <source>
        <dbReference type="SAM" id="Phobius"/>
    </source>
</evidence>
<keyword evidence="5" id="KW-1185">Reference proteome</keyword>
<dbReference type="InterPro" id="IPR015943">
    <property type="entry name" value="WD40/YVTN_repeat-like_dom_sf"/>
</dbReference>
<protein>
    <recommendedName>
        <fullName evidence="3">KAP NTPase domain-containing protein</fullName>
    </recommendedName>
</protein>
<accession>A0ABX1FX45</accession>
<feature type="domain" description="KAP NTPase" evidence="3">
    <location>
        <begin position="210"/>
        <end position="636"/>
    </location>
</feature>
<dbReference type="PROSITE" id="PS50082">
    <property type="entry name" value="WD_REPEATS_2"/>
    <property type="match status" value="1"/>
</dbReference>
<dbReference type="PANTHER" id="PTHR22674">
    <property type="entry name" value="NTPASE, KAP FAMILY P-LOOP DOMAIN-CONTAINING 1"/>
    <property type="match status" value="1"/>
</dbReference>
<evidence type="ECO:0000256" key="1">
    <source>
        <dbReference type="PROSITE-ProRule" id="PRU00221"/>
    </source>
</evidence>
<keyword evidence="2" id="KW-1133">Transmembrane helix</keyword>
<dbReference type="EMBL" id="VSRL01000354">
    <property type="protein sequence ID" value="NKE63424.1"/>
    <property type="molecule type" value="Genomic_DNA"/>
</dbReference>